<sequence>MFCVVLRKRKRNLSVQTSTELVSGPGSQFLRQEASEHITSLQRDQWITGDVRITLTFNMSKPTGQDMTTESELKKLACHFNWELHKEGVDLNLLEVKFTESLLVPGQHEKKFHGCSYNFLAFVKYLQGVSDKALQILEADLEENTNHFVTFGNLACLNHLMGNDAAARSYLQRIEGTCRALPNDSPHGLQRAVLSEKAWTLLRFSKRHYSRAKDLFYDALQKEPEDREWNTGYAFSLFRLEGLEIREDKRFPFEESPAVKQLKKALKIDPRNPMIHVYLGLKCYKNKRNSEAWEYMRKAIAMAPDDLCVVLQVAKFMKKEKAFDQALQVLKRMLQKVPNSSRLHHEIANNYRWKAVAMGEPHNPRLLHRCILHMEEGIRFNPSFVYPQVELAVRYAEMKNSEKAEKMFRALFDLPDLRPADLQACHRMYGDFHLYHLGAEATAVKHYKLGMSLGNISTEFKPCHSRLLKVLDSKRTDIFGIHEFLDAFR</sequence>
<evidence type="ECO:0000256" key="3">
    <source>
        <dbReference type="ARBA" id="ARBA00038336"/>
    </source>
</evidence>
<reference evidence="4" key="2">
    <citation type="submission" date="2025-08" db="UniProtKB">
        <authorList>
            <consortium name="Ensembl"/>
        </authorList>
    </citation>
    <scope>IDENTIFICATION</scope>
</reference>
<organism evidence="4 5">
    <name type="scientific">Denticeps clupeoides</name>
    <name type="common">denticle herring</name>
    <dbReference type="NCBI Taxonomy" id="299321"/>
    <lineage>
        <taxon>Eukaryota</taxon>
        <taxon>Metazoa</taxon>
        <taxon>Chordata</taxon>
        <taxon>Craniata</taxon>
        <taxon>Vertebrata</taxon>
        <taxon>Euteleostomi</taxon>
        <taxon>Actinopterygii</taxon>
        <taxon>Neopterygii</taxon>
        <taxon>Teleostei</taxon>
        <taxon>Clupei</taxon>
        <taxon>Clupeiformes</taxon>
        <taxon>Denticipitoidei</taxon>
        <taxon>Denticipitidae</taxon>
        <taxon>Denticeps</taxon>
    </lineage>
</organism>
<keyword evidence="1" id="KW-0677">Repeat</keyword>
<dbReference type="PANTHER" id="PTHR10271">
    <property type="entry name" value="INTERFERON-INDUCED PROTEIN WITH TETRATRICOPEPTIDE REPEATS"/>
    <property type="match status" value="1"/>
</dbReference>
<gene>
    <name evidence="4" type="primary">ifit8</name>
</gene>
<proteinExistence type="inferred from homology"/>
<dbReference type="Ensembl" id="ENSDCDT00010071747.1">
    <property type="protein sequence ID" value="ENSDCDP00010060992.1"/>
    <property type="gene ID" value="ENSDCDG00010033770.1"/>
</dbReference>
<dbReference type="GeneID" id="114795809"/>
<dbReference type="PANTHER" id="PTHR10271:SF25">
    <property type="entry name" value="INTERFERON-INDUCED PROTEIN WITH TETRATRICOPEPTIDE REPEATS 8"/>
    <property type="match status" value="1"/>
</dbReference>
<evidence type="ECO:0000256" key="2">
    <source>
        <dbReference type="ARBA" id="ARBA00022803"/>
    </source>
</evidence>
<keyword evidence="5" id="KW-1185">Reference proteome</keyword>
<keyword evidence="2" id="KW-0802">TPR repeat</keyword>
<evidence type="ECO:0000313" key="4">
    <source>
        <dbReference type="Ensembl" id="ENSDCDP00010060992.1"/>
    </source>
</evidence>
<accession>A0AAY4ETI5</accession>
<dbReference type="InterPro" id="IPR011990">
    <property type="entry name" value="TPR-like_helical_dom_sf"/>
</dbReference>
<dbReference type="Gene3D" id="1.25.40.10">
    <property type="entry name" value="Tetratricopeptide repeat domain"/>
    <property type="match status" value="3"/>
</dbReference>
<dbReference type="AlphaFoldDB" id="A0AAY4ETI5"/>
<dbReference type="Proteomes" id="UP000694580">
    <property type="component" value="Chromosome 8"/>
</dbReference>
<dbReference type="GO" id="GO:0051607">
    <property type="term" value="P:defense response to virus"/>
    <property type="evidence" value="ECO:0007669"/>
    <property type="project" value="TreeGrafter"/>
</dbReference>
<dbReference type="FunFam" id="1.25.40.10:FF:000032">
    <property type="entry name" value="Interferon-induced protein with tetratricopeptide repeats 5"/>
    <property type="match status" value="1"/>
</dbReference>
<reference evidence="4" key="3">
    <citation type="submission" date="2025-09" db="UniProtKB">
        <authorList>
            <consortium name="Ensembl"/>
        </authorList>
    </citation>
    <scope>IDENTIFICATION</scope>
</reference>
<dbReference type="GeneTree" id="ENSGT00950000182946"/>
<dbReference type="RefSeq" id="XP_028845301.1">
    <property type="nucleotide sequence ID" value="XM_028989468.1"/>
</dbReference>
<comment type="similarity">
    <text evidence="3">Belongs to the IFIT family.</text>
</comment>
<dbReference type="Pfam" id="PF14559">
    <property type="entry name" value="TPR_19"/>
    <property type="match status" value="1"/>
</dbReference>
<name>A0AAY4ETI5_9TELE</name>
<dbReference type="SUPFAM" id="SSF48452">
    <property type="entry name" value="TPR-like"/>
    <property type="match status" value="2"/>
</dbReference>
<evidence type="ECO:0000256" key="1">
    <source>
        <dbReference type="ARBA" id="ARBA00022737"/>
    </source>
</evidence>
<evidence type="ECO:0000313" key="5">
    <source>
        <dbReference type="Proteomes" id="UP000694580"/>
    </source>
</evidence>
<dbReference type="GO" id="GO:0005829">
    <property type="term" value="C:cytosol"/>
    <property type="evidence" value="ECO:0007669"/>
    <property type="project" value="TreeGrafter"/>
</dbReference>
<protein>
    <submittedName>
        <fullName evidence="4">Uncharacterized protein</fullName>
    </submittedName>
</protein>
<reference evidence="4 5" key="1">
    <citation type="submission" date="2020-06" db="EMBL/GenBank/DDBJ databases">
        <authorList>
            <consortium name="Wellcome Sanger Institute Data Sharing"/>
        </authorList>
    </citation>
    <scope>NUCLEOTIDE SEQUENCE [LARGE SCALE GENOMIC DNA]</scope>
</reference>